<keyword evidence="2" id="KW-1185">Reference proteome</keyword>
<accession>A0ACA9R492</accession>
<sequence>PEDISPNIDTTKNNICMICKGAINPSIKEAVTILNCKHFYHKDCIREKYLLYQETTNEYVIISTSLTDYTKPTMFTEPIEPLMLTKSIKPIINIESIKSTESNKSTNSILVEFIELSTSFILAESTKSITSFLLAESTKPNVSVKPTASASASIVSIESGEISISTT</sequence>
<evidence type="ECO:0000313" key="1">
    <source>
        <dbReference type="EMBL" id="CAG8775903.1"/>
    </source>
</evidence>
<name>A0ACA9R492_9GLOM</name>
<gene>
    <name evidence="1" type="ORF">RPERSI_LOCUS16956</name>
</gene>
<comment type="caution">
    <text evidence="1">The sequence shown here is derived from an EMBL/GenBank/DDBJ whole genome shotgun (WGS) entry which is preliminary data.</text>
</comment>
<organism evidence="1 2">
    <name type="scientific">Racocetra persica</name>
    <dbReference type="NCBI Taxonomy" id="160502"/>
    <lineage>
        <taxon>Eukaryota</taxon>
        <taxon>Fungi</taxon>
        <taxon>Fungi incertae sedis</taxon>
        <taxon>Mucoromycota</taxon>
        <taxon>Glomeromycotina</taxon>
        <taxon>Glomeromycetes</taxon>
        <taxon>Diversisporales</taxon>
        <taxon>Gigasporaceae</taxon>
        <taxon>Racocetra</taxon>
    </lineage>
</organism>
<reference evidence="1" key="1">
    <citation type="submission" date="2021-06" db="EMBL/GenBank/DDBJ databases">
        <authorList>
            <person name="Kallberg Y."/>
            <person name="Tangrot J."/>
            <person name="Rosling A."/>
        </authorList>
    </citation>
    <scope>NUCLEOTIDE SEQUENCE</scope>
    <source>
        <strain evidence="1">MA461A</strain>
    </source>
</reference>
<feature type="non-terminal residue" evidence="1">
    <location>
        <position position="167"/>
    </location>
</feature>
<feature type="non-terminal residue" evidence="1">
    <location>
        <position position="1"/>
    </location>
</feature>
<dbReference type="Proteomes" id="UP000789920">
    <property type="component" value="Unassembled WGS sequence"/>
</dbReference>
<evidence type="ECO:0000313" key="2">
    <source>
        <dbReference type="Proteomes" id="UP000789920"/>
    </source>
</evidence>
<protein>
    <submittedName>
        <fullName evidence="1">21146_t:CDS:1</fullName>
    </submittedName>
</protein>
<dbReference type="EMBL" id="CAJVQC010042689">
    <property type="protein sequence ID" value="CAG8775903.1"/>
    <property type="molecule type" value="Genomic_DNA"/>
</dbReference>
<proteinExistence type="predicted"/>